<comment type="caution">
    <text evidence="2">The sequence shown here is derived from an EMBL/GenBank/DDBJ whole genome shotgun (WGS) entry which is preliminary data.</text>
</comment>
<evidence type="ECO:0000313" key="3">
    <source>
        <dbReference type="Proteomes" id="UP000021315"/>
    </source>
</evidence>
<dbReference type="EMBL" id="JDST02000059">
    <property type="protein sequence ID" value="KFB76265.1"/>
    <property type="molecule type" value="Genomic_DNA"/>
</dbReference>
<evidence type="ECO:0000313" key="2">
    <source>
        <dbReference type="EMBL" id="KFB76265.1"/>
    </source>
</evidence>
<sequence length="220" mass="24245">MTSVITPPPSWGRGWGEGSHRCTRIRRTLAKAHGQSRRSALLASARAWMPPLPQPLPREGGGELRNGPRASLGYAPPHTRWRGAYPTSRGNGTPRITLNHTPIVQGASTNTFIRTQQLKSPRTRTVRYRATAITASVGIRHITQALYDGYTNRMQSSLHELGKTRHGKARHGTATITTHRAASPRRSARGACVRSHPAQGRPQSFVRDFPKAMAFRAIPE</sequence>
<keyword evidence="3" id="KW-1185">Reference proteome</keyword>
<proteinExistence type="predicted"/>
<evidence type="ECO:0000256" key="1">
    <source>
        <dbReference type="SAM" id="MobiDB-lite"/>
    </source>
</evidence>
<name>A0A080M701_9PROT</name>
<protein>
    <submittedName>
        <fullName evidence="2">Uncharacterized protein</fullName>
    </submittedName>
</protein>
<organism evidence="2 3">
    <name type="scientific">Candidatus Accumulibacter cognatus</name>
    <dbReference type="NCBI Taxonomy" id="2954383"/>
    <lineage>
        <taxon>Bacteria</taxon>
        <taxon>Pseudomonadati</taxon>
        <taxon>Pseudomonadota</taxon>
        <taxon>Betaproteobacteria</taxon>
        <taxon>Candidatus Accumulibacter</taxon>
    </lineage>
</organism>
<accession>A0A080M701</accession>
<feature type="region of interest" description="Disordered" evidence="1">
    <location>
        <begin position="44"/>
        <end position="95"/>
    </location>
</feature>
<feature type="region of interest" description="Disordered" evidence="1">
    <location>
        <begin position="177"/>
        <end position="204"/>
    </location>
</feature>
<gene>
    <name evidence="2" type="ORF">AW06_002687</name>
</gene>
<reference evidence="2" key="1">
    <citation type="submission" date="2014-02" db="EMBL/GenBank/DDBJ databases">
        <title>Expanding our view of genomic diversity in Candidatus Accumulibacter clades.</title>
        <authorList>
            <person name="Skennerton C.T."/>
            <person name="Barr J.J."/>
            <person name="Slater F.R."/>
            <person name="Bond P.L."/>
            <person name="Tyson G.W."/>
        </authorList>
    </citation>
    <scope>NUCLEOTIDE SEQUENCE [LARGE SCALE GENOMIC DNA]</scope>
</reference>
<dbReference type="AlphaFoldDB" id="A0A080M701"/>
<dbReference type="Proteomes" id="UP000021315">
    <property type="component" value="Unassembled WGS sequence"/>
</dbReference>